<sequence length="442" mass="50362">MESLLAPVKCIVQERKPDLDVSIVRKDRRIEYKVAPRSAMEVKEEMKHWGCPSSKVRKLIVSTIAYQSRPNTANASPTSFPRYTSTPVKGRAPSSAPPARRAPMPPSPSQRAPSAQSYASSSRSQTAPGMRSTGTQTSLERAASAGLVREKPPAPANRPASSRSSHSSAYNARTCRPSHMYMNEHLRQSAKLNRPPSHVHSCDEYRDHERSTRTPRSLRRWDGTEVALPNFMKGNEFLTHDKLDIGQKQYIWGIARIYSVSHLMQLKQRQYQSLLDYEFNRRLQNNELTERQRAHEMREYMRYTRFIKRYDQRIPRAKQASSAPTPCEEVSHIHRHVIKGWTTNPRSNDAYRGDLERDQKEVRDLPDYSDSSPDNSPDRPQRRTHIVTVIKGVDDDKDTEETETGHARPGSPDKSPQEDHLTGSGRNSIAGDHLSDAEENYL</sequence>
<evidence type="ECO:0000313" key="4">
    <source>
        <dbReference type="Proteomes" id="UP000001593"/>
    </source>
</evidence>
<comment type="similarity">
    <text evidence="1">Belongs to the FAM216 family.</text>
</comment>
<feature type="compositionally biased region" description="Polar residues" evidence="2">
    <location>
        <begin position="70"/>
        <end position="87"/>
    </location>
</feature>
<feature type="region of interest" description="Disordered" evidence="2">
    <location>
        <begin position="341"/>
        <end position="442"/>
    </location>
</feature>
<feature type="region of interest" description="Disordered" evidence="2">
    <location>
        <begin position="189"/>
        <end position="217"/>
    </location>
</feature>
<dbReference type="InterPro" id="IPR029373">
    <property type="entry name" value="FAM216"/>
</dbReference>
<accession>A7RSU4</accession>
<keyword evidence="4" id="KW-1185">Reference proteome</keyword>
<dbReference type="OMA" id="RRIEYKV"/>
<dbReference type="AlphaFoldDB" id="A7RSU4"/>
<evidence type="ECO:0000256" key="1">
    <source>
        <dbReference type="ARBA" id="ARBA00008615"/>
    </source>
</evidence>
<organism evidence="3 4">
    <name type="scientific">Nematostella vectensis</name>
    <name type="common">Starlet sea anemone</name>
    <dbReference type="NCBI Taxonomy" id="45351"/>
    <lineage>
        <taxon>Eukaryota</taxon>
        <taxon>Metazoa</taxon>
        <taxon>Cnidaria</taxon>
        <taxon>Anthozoa</taxon>
        <taxon>Hexacorallia</taxon>
        <taxon>Actiniaria</taxon>
        <taxon>Edwardsiidae</taxon>
        <taxon>Nematostella</taxon>
    </lineage>
</organism>
<feature type="compositionally biased region" description="Basic and acidic residues" evidence="2">
    <location>
        <begin position="200"/>
        <end position="212"/>
    </location>
</feature>
<protein>
    <submittedName>
        <fullName evidence="3">Uncharacterized protein</fullName>
    </submittedName>
</protein>
<feature type="region of interest" description="Disordered" evidence="2">
    <location>
        <begin position="70"/>
        <end position="170"/>
    </location>
</feature>
<dbReference type="InParanoid" id="A7RSU4"/>
<evidence type="ECO:0000313" key="3">
    <source>
        <dbReference type="EMBL" id="EDO45478.1"/>
    </source>
</evidence>
<dbReference type="KEGG" id="nve:5517573"/>
<dbReference type="EMBL" id="DS469535">
    <property type="protein sequence ID" value="EDO45478.1"/>
    <property type="molecule type" value="Genomic_DNA"/>
</dbReference>
<dbReference type="HOGENOM" id="CLU_620093_0_0_1"/>
<feature type="compositionally biased region" description="Low complexity" evidence="2">
    <location>
        <begin position="109"/>
        <end position="128"/>
    </location>
</feature>
<feature type="compositionally biased region" description="Low complexity" evidence="2">
    <location>
        <begin position="157"/>
        <end position="169"/>
    </location>
</feature>
<dbReference type="PANTHER" id="PTHR16476:SF4">
    <property type="entry name" value="PROTEIN FAM216A"/>
    <property type="match status" value="1"/>
</dbReference>
<evidence type="ECO:0000256" key="2">
    <source>
        <dbReference type="SAM" id="MobiDB-lite"/>
    </source>
</evidence>
<feature type="compositionally biased region" description="Basic and acidic residues" evidence="2">
    <location>
        <begin position="349"/>
        <end position="366"/>
    </location>
</feature>
<dbReference type="Proteomes" id="UP000001593">
    <property type="component" value="Unassembled WGS sequence"/>
</dbReference>
<reference evidence="3 4" key="1">
    <citation type="journal article" date="2007" name="Science">
        <title>Sea anemone genome reveals ancestral eumetazoan gene repertoire and genomic organization.</title>
        <authorList>
            <person name="Putnam N.H."/>
            <person name="Srivastava M."/>
            <person name="Hellsten U."/>
            <person name="Dirks B."/>
            <person name="Chapman J."/>
            <person name="Salamov A."/>
            <person name="Terry A."/>
            <person name="Shapiro H."/>
            <person name="Lindquist E."/>
            <person name="Kapitonov V.V."/>
            <person name="Jurka J."/>
            <person name="Genikhovich G."/>
            <person name="Grigoriev I.V."/>
            <person name="Lucas S.M."/>
            <person name="Steele R.E."/>
            <person name="Finnerty J.R."/>
            <person name="Technau U."/>
            <person name="Martindale M.Q."/>
            <person name="Rokhsar D.S."/>
        </authorList>
    </citation>
    <scope>NUCLEOTIDE SEQUENCE [LARGE SCALE GENOMIC DNA]</scope>
    <source>
        <strain evidence="4">CH2 X CH6</strain>
    </source>
</reference>
<dbReference type="PANTHER" id="PTHR16476">
    <property type="entry name" value="FAMILY WITH SEQUENCE SIMILARITY 216 MEMBER A"/>
    <property type="match status" value="1"/>
</dbReference>
<gene>
    <name evidence="3" type="ORF">NEMVEDRAFT_v1g240445</name>
</gene>
<dbReference type="OrthoDB" id="5980156at2759"/>
<feature type="compositionally biased region" description="Low complexity" evidence="2">
    <location>
        <begin position="91"/>
        <end position="102"/>
    </location>
</feature>
<name>A7RSU4_NEMVE</name>
<proteinExistence type="inferred from homology"/>